<dbReference type="AlphaFoldDB" id="A0AAE1DBQ5"/>
<dbReference type="EMBL" id="JAWDGP010004530">
    <property type="protein sequence ID" value="KAK3763588.1"/>
    <property type="molecule type" value="Genomic_DNA"/>
</dbReference>
<organism evidence="1 2">
    <name type="scientific">Elysia crispata</name>
    <name type="common">lettuce slug</name>
    <dbReference type="NCBI Taxonomy" id="231223"/>
    <lineage>
        <taxon>Eukaryota</taxon>
        <taxon>Metazoa</taxon>
        <taxon>Spiralia</taxon>
        <taxon>Lophotrochozoa</taxon>
        <taxon>Mollusca</taxon>
        <taxon>Gastropoda</taxon>
        <taxon>Heterobranchia</taxon>
        <taxon>Euthyneura</taxon>
        <taxon>Panpulmonata</taxon>
        <taxon>Sacoglossa</taxon>
        <taxon>Placobranchoidea</taxon>
        <taxon>Plakobranchidae</taxon>
        <taxon>Elysia</taxon>
    </lineage>
</organism>
<comment type="caution">
    <text evidence="1">The sequence shown here is derived from an EMBL/GenBank/DDBJ whole genome shotgun (WGS) entry which is preliminary data.</text>
</comment>
<dbReference type="Proteomes" id="UP001283361">
    <property type="component" value="Unassembled WGS sequence"/>
</dbReference>
<evidence type="ECO:0000313" key="1">
    <source>
        <dbReference type="EMBL" id="KAK3763588.1"/>
    </source>
</evidence>
<reference evidence="1" key="1">
    <citation type="journal article" date="2023" name="G3 (Bethesda)">
        <title>A reference genome for the long-term kleptoplast-retaining sea slug Elysia crispata morphotype clarki.</title>
        <authorList>
            <person name="Eastman K.E."/>
            <person name="Pendleton A.L."/>
            <person name="Shaikh M.A."/>
            <person name="Suttiyut T."/>
            <person name="Ogas R."/>
            <person name="Tomko P."/>
            <person name="Gavelis G."/>
            <person name="Widhalm J.R."/>
            <person name="Wisecaver J.H."/>
        </authorList>
    </citation>
    <scope>NUCLEOTIDE SEQUENCE</scope>
    <source>
        <strain evidence="1">ECLA1</strain>
    </source>
</reference>
<evidence type="ECO:0000313" key="2">
    <source>
        <dbReference type="Proteomes" id="UP001283361"/>
    </source>
</evidence>
<sequence length="176" mass="19506">MLVLFTVLEVNSAAQRQEVLNPCLHISKASIPAALGIPITVQSTSRPSVPQSTERIGVTINGSHFRYDMHRARHQHSLVHEITLVQLPPTTLCVTLFSSASLKNIHPDCLHRAQPDANISFLDRAAPCQPSSMNSSSILLQSDYHKHSWTRCCYYWAVRGRQLLGSPAINYSGQGH</sequence>
<proteinExistence type="predicted"/>
<accession>A0AAE1DBQ5</accession>
<gene>
    <name evidence="1" type="ORF">RRG08_057011</name>
</gene>
<name>A0AAE1DBQ5_9GAST</name>
<keyword evidence="2" id="KW-1185">Reference proteome</keyword>
<protein>
    <submittedName>
        <fullName evidence="1">Uncharacterized protein</fullName>
    </submittedName>
</protein>